<protein>
    <submittedName>
        <fullName evidence="3">Alpha-1,6-mannosyltransferase</fullName>
    </submittedName>
</protein>
<accession>A0AA91Q357</accession>
<dbReference type="InterPro" id="IPR039367">
    <property type="entry name" value="Och1-like"/>
</dbReference>
<gene>
    <name evidence="3" type="ORF">A9F13_04g03168</name>
</gene>
<dbReference type="GO" id="GO:0006487">
    <property type="term" value="P:protein N-linked glycosylation"/>
    <property type="evidence" value="ECO:0007669"/>
    <property type="project" value="TreeGrafter"/>
</dbReference>
<proteinExistence type="inferred from homology"/>
<dbReference type="GO" id="GO:0000136">
    <property type="term" value="C:mannan polymerase complex"/>
    <property type="evidence" value="ECO:0007669"/>
    <property type="project" value="EnsemblFungi"/>
</dbReference>
<dbReference type="OMA" id="WIPENVS"/>
<evidence type="ECO:0000256" key="1">
    <source>
        <dbReference type="ARBA" id="ARBA00009003"/>
    </source>
</evidence>
<comment type="caution">
    <text evidence="3">The sequence shown here is derived from an EMBL/GenBank/DDBJ whole genome shotgun (WGS) entry which is preliminary data.</text>
</comment>
<feature type="signal peptide" evidence="2">
    <location>
        <begin position="1"/>
        <end position="32"/>
    </location>
</feature>
<keyword evidence="2" id="KW-0732">Signal</keyword>
<feature type="chain" id="PRO_5041641047" evidence="2">
    <location>
        <begin position="33"/>
        <end position="394"/>
    </location>
</feature>
<dbReference type="InterPro" id="IPR007577">
    <property type="entry name" value="GlycoTrfase_DXD_sugar-bd_CS"/>
</dbReference>
<reference evidence="3 4" key="1">
    <citation type="submission" date="2017-04" db="EMBL/GenBank/DDBJ databases">
        <title>Draft genome of the yeast Clavispora lusitaniae type strain CBS 6936.</title>
        <authorList>
            <person name="Durrens P."/>
            <person name="Klopp C."/>
            <person name="Biteau N."/>
            <person name="Fitton-Ouhabi V."/>
            <person name="Dementhon K."/>
            <person name="Accoceberry I."/>
            <person name="Sherman D.J."/>
            <person name="Noel T."/>
        </authorList>
    </citation>
    <scope>NUCLEOTIDE SEQUENCE [LARGE SCALE GENOMIC DNA]</scope>
    <source>
        <strain evidence="3 4">CBS 6936</strain>
    </source>
</reference>
<dbReference type="SUPFAM" id="SSF53448">
    <property type="entry name" value="Nucleotide-diphospho-sugar transferases"/>
    <property type="match status" value="1"/>
</dbReference>
<dbReference type="GO" id="GO:0000009">
    <property type="term" value="F:alpha-1,6-mannosyltransferase activity"/>
    <property type="evidence" value="ECO:0007669"/>
    <property type="project" value="EnsemblFungi"/>
</dbReference>
<evidence type="ECO:0000313" key="3">
    <source>
        <dbReference type="EMBL" id="OVF09808.1"/>
    </source>
</evidence>
<dbReference type="Gene3D" id="3.90.550.20">
    <property type="match status" value="1"/>
</dbReference>
<dbReference type="AlphaFoldDB" id="A0AA91Q357"/>
<dbReference type="Proteomes" id="UP000195602">
    <property type="component" value="Unassembled WGS sequence"/>
</dbReference>
<evidence type="ECO:0000313" key="4">
    <source>
        <dbReference type="Proteomes" id="UP000195602"/>
    </source>
</evidence>
<dbReference type="PANTHER" id="PTHR31834:SF11">
    <property type="entry name" value="GLYCOSYLTRANSFERASE HOC1-RELATED"/>
    <property type="match status" value="1"/>
</dbReference>
<comment type="similarity">
    <text evidence="1">Belongs to the glycosyltransferase 32 family.</text>
</comment>
<name>A0AA91Q357_CLALS</name>
<organism evidence="3 4">
    <name type="scientific">Clavispora lusitaniae</name>
    <name type="common">Candida lusitaniae</name>
    <dbReference type="NCBI Taxonomy" id="36911"/>
    <lineage>
        <taxon>Eukaryota</taxon>
        <taxon>Fungi</taxon>
        <taxon>Dikarya</taxon>
        <taxon>Ascomycota</taxon>
        <taxon>Saccharomycotina</taxon>
        <taxon>Pichiomycetes</taxon>
        <taxon>Metschnikowiaceae</taxon>
        <taxon>Clavispora</taxon>
    </lineage>
</organism>
<dbReference type="KEGG" id="clus:A9F13_04g03168"/>
<dbReference type="Pfam" id="PF04488">
    <property type="entry name" value="Gly_transf_sug"/>
    <property type="match status" value="1"/>
</dbReference>
<dbReference type="InterPro" id="IPR029044">
    <property type="entry name" value="Nucleotide-diphossugar_trans"/>
</dbReference>
<dbReference type="PANTHER" id="PTHR31834">
    <property type="entry name" value="INITIATION-SPECIFIC ALPHA-1,6-MANNOSYLTRANSFERASE"/>
    <property type="match status" value="1"/>
</dbReference>
<sequence length="394" mass="45324">MNQTSMGTRRKPVIITVVLVAILLIVVRLSTAQSRDALAIDNFNGIFSSVFSENDKKQDEFLKKIEKMQREFVTSQDERLRALERQNEYLIEQVRQLRIPSQSMSLREKLMFMVPYDTKAKFPGYIWQSWKHGLNDERFDSTFKEGQAQWAVRNPGFVHELFNDDTAYATVKHLYSYVPEVVEAYESLPEVILKMDFFRYLILFAKGGVYADVDTFPLQPVPNWIPENVSPTELGLIVAVGTDSRSASWRQENHRRLEFGNFVIQSKPGHPVLRDTIAHITQQTLREKANLADGQRLTLEGSPNQRSLAISRWTGAGTWTDNILRYLNDYVQSSVYQSITWKEFHDLETPKLVGDVLVLPIKSFASELEIPKDNKVSDPIAFVKHYAASIWKTT</sequence>
<evidence type="ECO:0000256" key="2">
    <source>
        <dbReference type="SAM" id="SignalP"/>
    </source>
</evidence>
<dbReference type="EMBL" id="LYUB02000004">
    <property type="protein sequence ID" value="OVF09808.1"/>
    <property type="molecule type" value="Genomic_DNA"/>
</dbReference>